<dbReference type="STRING" id="2880.D8LU66"/>
<dbReference type="Proteomes" id="UP000002630">
    <property type="component" value="Linkage Group LG19"/>
</dbReference>
<dbReference type="OrthoDB" id="190958at2759"/>
<evidence type="ECO:0000313" key="1">
    <source>
        <dbReference type="EMBL" id="CBN78108.1"/>
    </source>
</evidence>
<sequence>MANATDPLARTVHGTNPQNLIEKITRQKIYNNL</sequence>
<dbReference type="AlphaFoldDB" id="D8LU66"/>
<name>D8LU66_ECTSI</name>
<dbReference type="EMBL" id="FN649744">
    <property type="protein sequence ID" value="CBN78108.1"/>
    <property type="molecule type" value="Genomic_DNA"/>
</dbReference>
<keyword evidence="2" id="KW-1185">Reference proteome</keyword>
<gene>
    <name evidence="1" type="ORF">Esi_0095_0075</name>
</gene>
<proteinExistence type="predicted"/>
<dbReference type="InParanoid" id="D8LU66"/>
<dbReference type="EMBL" id="FN649191">
    <property type="protein sequence ID" value="CBN78108.1"/>
    <property type="molecule type" value="Genomic_DNA"/>
</dbReference>
<reference evidence="1 2" key="1">
    <citation type="journal article" date="2010" name="Nature">
        <title>The Ectocarpus genome and the independent evolution of multicellularity in brown algae.</title>
        <authorList>
            <person name="Cock J.M."/>
            <person name="Sterck L."/>
            <person name="Rouze P."/>
            <person name="Scornet D."/>
            <person name="Allen A.E."/>
            <person name="Amoutzias G."/>
            <person name="Anthouard V."/>
            <person name="Artiguenave F."/>
            <person name="Aury J.M."/>
            <person name="Badger J.H."/>
            <person name="Beszteri B."/>
            <person name="Billiau K."/>
            <person name="Bonnet E."/>
            <person name="Bothwell J.H."/>
            <person name="Bowler C."/>
            <person name="Boyen C."/>
            <person name="Brownlee C."/>
            <person name="Carrano C.J."/>
            <person name="Charrier B."/>
            <person name="Cho G.Y."/>
            <person name="Coelho S.M."/>
            <person name="Collen J."/>
            <person name="Corre E."/>
            <person name="Da Silva C."/>
            <person name="Delage L."/>
            <person name="Delaroque N."/>
            <person name="Dittami S.M."/>
            <person name="Doulbeau S."/>
            <person name="Elias M."/>
            <person name="Farnham G."/>
            <person name="Gachon C.M."/>
            <person name="Gschloessl B."/>
            <person name="Heesch S."/>
            <person name="Jabbari K."/>
            <person name="Jubin C."/>
            <person name="Kawai H."/>
            <person name="Kimura K."/>
            <person name="Kloareg B."/>
            <person name="Kupper F.C."/>
            <person name="Lang D."/>
            <person name="Le Bail A."/>
            <person name="Leblanc C."/>
            <person name="Lerouge P."/>
            <person name="Lohr M."/>
            <person name="Lopez P.J."/>
            <person name="Martens C."/>
            <person name="Maumus F."/>
            <person name="Michel G."/>
            <person name="Miranda-Saavedra D."/>
            <person name="Morales J."/>
            <person name="Moreau H."/>
            <person name="Motomura T."/>
            <person name="Nagasato C."/>
            <person name="Napoli C.A."/>
            <person name="Nelson D.R."/>
            <person name="Nyvall-Collen P."/>
            <person name="Peters A.F."/>
            <person name="Pommier C."/>
            <person name="Potin P."/>
            <person name="Poulain J."/>
            <person name="Quesneville H."/>
            <person name="Read B."/>
            <person name="Rensing S.A."/>
            <person name="Ritter A."/>
            <person name="Rousvoal S."/>
            <person name="Samanta M."/>
            <person name="Samson G."/>
            <person name="Schroeder D.C."/>
            <person name="Segurens B."/>
            <person name="Strittmatter M."/>
            <person name="Tonon T."/>
            <person name="Tregear J.W."/>
            <person name="Valentin K."/>
            <person name="von Dassow P."/>
            <person name="Yamagishi T."/>
            <person name="Van de Peer Y."/>
            <person name="Wincker P."/>
        </authorList>
    </citation>
    <scope>NUCLEOTIDE SEQUENCE [LARGE SCALE GENOMIC DNA]</scope>
    <source>
        <strain evidence="2">Ec32 / CCAP1310/4</strain>
    </source>
</reference>
<accession>D8LU66</accession>
<protein>
    <submittedName>
        <fullName evidence="1">Uncharacterized protein</fullName>
    </submittedName>
</protein>
<organism evidence="1 2">
    <name type="scientific">Ectocarpus siliculosus</name>
    <name type="common">Brown alga</name>
    <name type="synonym">Conferva siliculosa</name>
    <dbReference type="NCBI Taxonomy" id="2880"/>
    <lineage>
        <taxon>Eukaryota</taxon>
        <taxon>Sar</taxon>
        <taxon>Stramenopiles</taxon>
        <taxon>Ochrophyta</taxon>
        <taxon>PX clade</taxon>
        <taxon>Phaeophyceae</taxon>
        <taxon>Ectocarpales</taxon>
        <taxon>Ectocarpaceae</taxon>
        <taxon>Ectocarpus</taxon>
    </lineage>
</organism>
<evidence type="ECO:0000313" key="2">
    <source>
        <dbReference type="Proteomes" id="UP000002630"/>
    </source>
</evidence>